<evidence type="ECO:0000256" key="3">
    <source>
        <dbReference type="ARBA" id="ARBA00022490"/>
    </source>
</evidence>
<evidence type="ECO:0000256" key="2">
    <source>
        <dbReference type="ARBA" id="ARBA00007957"/>
    </source>
</evidence>
<feature type="binding site" evidence="9">
    <location>
        <position position="96"/>
    </location>
    <ligand>
        <name>Zn(2+)</name>
        <dbReference type="ChEBI" id="CHEBI:29105"/>
    </ligand>
</feature>
<keyword evidence="3" id="KW-0963">Cytoplasm</keyword>
<protein>
    <submittedName>
        <fullName evidence="11">Ferric uptake regulation protein</fullName>
    </submittedName>
</protein>
<comment type="cofactor">
    <cofactor evidence="10">
        <name>Mn(2+)</name>
        <dbReference type="ChEBI" id="CHEBI:29035"/>
    </cofactor>
    <cofactor evidence="10">
        <name>Fe(2+)</name>
        <dbReference type="ChEBI" id="CHEBI:29033"/>
    </cofactor>
    <text evidence="10">Binds 1 Mn(2+) or Fe(2+) ion per subunit.</text>
</comment>
<feature type="binding site" evidence="10">
    <location>
        <position position="126"/>
    </location>
    <ligand>
        <name>Fe cation</name>
        <dbReference type="ChEBI" id="CHEBI:24875"/>
    </ligand>
</feature>
<evidence type="ECO:0000313" key="12">
    <source>
        <dbReference type="Proteomes" id="UP000051500"/>
    </source>
</evidence>
<keyword evidence="10" id="KW-0408">Iron</keyword>
<dbReference type="PATRIC" id="fig|1122146.4.peg.331"/>
<dbReference type="RefSeq" id="WP_027106337.1">
    <property type="nucleotide sequence ID" value="NZ_AUHP01000002.1"/>
</dbReference>
<keyword evidence="8" id="KW-0804">Transcription</keyword>
<comment type="caution">
    <text evidence="11">The sequence shown here is derived from an EMBL/GenBank/DDBJ whole genome shotgun (WGS) entry which is preliminary data.</text>
</comment>
<keyword evidence="5 9" id="KW-0862">Zinc</keyword>
<organism evidence="11 12">
    <name type="scientific">Ligilactobacillus ceti DSM 22408</name>
    <dbReference type="NCBI Taxonomy" id="1122146"/>
    <lineage>
        <taxon>Bacteria</taxon>
        <taxon>Bacillati</taxon>
        <taxon>Bacillota</taxon>
        <taxon>Bacilli</taxon>
        <taxon>Lactobacillales</taxon>
        <taxon>Lactobacillaceae</taxon>
        <taxon>Ligilactobacillus</taxon>
    </lineage>
</organism>
<evidence type="ECO:0000256" key="6">
    <source>
        <dbReference type="ARBA" id="ARBA00023015"/>
    </source>
</evidence>
<dbReference type="GO" id="GO:0008270">
    <property type="term" value="F:zinc ion binding"/>
    <property type="evidence" value="ECO:0007669"/>
    <property type="project" value="TreeGrafter"/>
</dbReference>
<evidence type="ECO:0000256" key="9">
    <source>
        <dbReference type="PIRSR" id="PIRSR602481-1"/>
    </source>
</evidence>
<evidence type="ECO:0000256" key="4">
    <source>
        <dbReference type="ARBA" id="ARBA00022491"/>
    </source>
</evidence>
<dbReference type="PANTHER" id="PTHR33202">
    <property type="entry name" value="ZINC UPTAKE REGULATION PROTEIN"/>
    <property type="match status" value="1"/>
</dbReference>
<gene>
    <name evidence="11" type="ORF">IV53_GL000320</name>
</gene>
<dbReference type="OrthoDB" id="8659436at2"/>
<dbReference type="InterPro" id="IPR043135">
    <property type="entry name" value="Fur_C"/>
</dbReference>
<dbReference type="InterPro" id="IPR036390">
    <property type="entry name" value="WH_DNA-bd_sf"/>
</dbReference>
<dbReference type="PANTHER" id="PTHR33202:SF1">
    <property type="entry name" value="FERRIC UPTAKE REGULATION PROTEIN"/>
    <property type="match status" value="1"/>
</dbReference>
<name>A0A0R2KQ47_9LACO</name>
<dbReference type="GO" id="GO:1900376">
    <property type="term" value="P:regulation of secondary metabolite biosynthetic process"/>
    <property type="evidence" value="ECO:0007669"/>
    <property type="project" value="TreeGrafter"/>
</dbReference>
<evidence type="ECO:0000256" key="10">
    <source>
        <dbReference type="PIRSR" id="PIRSR602481-2"/>
    </source>
</evidence>
<comment type="cofactor">
    <cofactor evidence="9">
        <name>Zn(2+)</name>
        <dbReference type="ChEBI" id="CHEBI:29105"/>
    </cofactor>
    <text evidence="9">Binds 1 zinc ion per subunit.</text>
</comment>
<evidence type="ECO:0000256" key="5">
    <source>
        <dbReference type="ARBA" id="ARBA00022833"/>
    </source>
</evidence>
<dbReference type="InterPro" id="IPR036388">
    <property type="entry name" value="WH-like_DNA-bd_sf"/>
</dbReference>
<dbReference type="GO" id="GO:0000976">
    <property type="term" value="F:transcription cis-regulatory region binding"/>
    <property type="evidence" value="ECO:0007669"/>
    <property type="project" value="TreeGrafter"/>
</dbReference>
<dbReference type="GO" id="GO:0045892">
    <property type="term" value="P:negative regulation of DNA-templated transcription"/>
    <property type="evidence" value="ECO:0007669"/>
    <property type="project" value="TreeGrafter"/>
</dbReference>
<dbReference type="Pfam" id="PF01475">
    <property type="entry name" value="FUR"/>
    <property type="match status" value="1"/>
</dbReference>
<dbReference type="GO" id="GO:0005737">
    <property type="term" value="C:cytoplasm"/>
    <property type="evidence" value="ECO:0007669"/>
    <property type="project" value="UniProtKB-SubCell"/>
</dbReference>
<dbReference type="Gene3D" id="3.30.1490.190">
    <property type="match status" value="1"/>
</dbReference>
<keyword evidence="6" id="KW-0805">Transcription regulation</keyword>
<keyword evidence="9" id="KW-0479">Metal-binding</keyword>
<proteinExistence type="inferred from homology"/>
<dbReference type="GO" id="GO:0003700">
    <property type="term" value="F:DNA-binding transcription factor activity"/>
    <property type="evidence" value="ECO:0007669"/>
    <property type="project" value="InterPro"/>
</dbReference>
<keyword evidence="7" id="KW-0238">DNA-binding</keyword>
<evidence type="ECO:0000256" key="7">
    <source>
        <dbReference type="ARBA" id="ARBA00023125"/>
    </source>
</evidence>
<dbReference type="SUPFAM" id="SSF46785">
    <property type="entry name" value="Winged helix' DNA-binding domain"/>
    <property type="match status" value="1"/>
</dbReference>
<keyword evidence="4" id="KW-0678">Repressor</keyword>
<comment type="similarity">
    <text evidence="2">Belongs to the Fur family.</text>
</comment>
<dbReference type="Proteomes" id="UP000051500">
    <property type="component" value="Unassembled WGS sequence"/>
</dbReference>
<evidence type="ECO:0000313" key="11">
    <source>
        <dbReference type="EMBL" id="KRN88356.1"/>
    </source>
</evidence>
<accession>A0A0R2KQ47</accession>
<keyword evidence="12" id="KW-1185">Reference proteome</keyword>
<evidence type="ECO:0000256" key="8">
    <source>
        <dbReference type="ARBA" id="ARBA00023163"/>
    </source>
</evidence>
<dbReference type="STRING" id="1122146.IV53_GL000320"/>
<reference evidence="11 12" key="1">
    <citation type="journal article" date="2015" name="Genome Announc.">
        <title>Expanding the biotechnology potential of lactobacilli through comparative genomics of 213 strains and associated genera.</title>
        <authorList>
            <person name="Sun Z."/>
            <person name="Harris H.M."/>
            <person name="McCann A."/>
            <person name="Guo C."/>
            <person name="Argimon S."/>
            <person name="Zhang W."/>
            <person name="Yang X."/>
            <person name="Jeffery I.B."/>
            <person name="Cooney J.C."/>
            <person name="Kagawa T.F."/>
            <person name="Liu W."/>
            <person name="Song Y."/>
            <person name="Salvetti E."/>
            <person name="Wrobel A."/>
            <person name="Rasinkangas P."/>
            <person name="Parkhill J."/>
            <person name="Rea M.C."/>
            <person name="O'Sullivan O."/>
            <person name="Ritari J."/>
            <person name="Douillard F.P."/>
            <person name="Paul Ross R."/>
            <person name="Yang R."/>
            <person name="Briner A.E."/>
            <person name="Felis G.E."/>
            <person name="de Vos W.M."/>
            <person name="Barrangou R."/>
            <person name="Klaenhammer T.R."/>
            <person name="Caufield P.W."/>
            <person name="Cui Y."/>
            <person name="Zhang H."/>
            <person name="O'Toole P.W."/>
        </authorList>
    </citation>
    <scope>NUCLEOTIDE SEQUENCE [LARGE SCALE GENOMIC DNA]</scope>
    <source>
        <strain evidence="11 12">DSM 22408</strain>
    </source>
</reference>
<dbReference type="EMBL" id="JQBZ01000025">
    <property type="protein sequence ID" value="KRN88356.1"/>
    <property type="molecule type" value="Genomic_DNA"/>
</dbReference>
<dbReference type="eggNOG" id="COG0735">
    <property type="taxonomic scope" value="Bacteria"/>
</dbReference>
<dbReference type="AlphaFoldDB" id="A0A0R2KQ47"/>
<sequence>MTEKAIEILKQNNLKITKQRKSMLDYLSKFQHYYVDVTQVDDYIRELYPGVSHNTIYRNIKEFEELGILESKDKPTGKCVKYQCDFANMDHHHFICKHCGKVQEIKICPFNELFAQQLPGCQIEGHSFEIHGYCADCKGKINKS</sequence>
<dbReference type="Gene3D" id="1.10.10.10">
    <property type="entry name" value="Winged helix-like DNA-binding domain superfamily/Winged helix DNA-binding domain"/>
    <property type="match status" value="1"/>
</dbReference>
<evidence type="ECO:0000256" key="1">
    <source>
        <dbReference type="ARBA" id="ARBA00004496"/>
    </source>
</evidence>
<feature type="binding site" evidence="9">
    <location>
        <position position="134"/>
    </location>
    <ligand>
        <name>Zn(2+)</name>
        <dbReference type="ChEBI" id="CHEBI:29105"/>
    </ligand>
</feature>
<feature type="binding site" evidence="9">
    <location>
        <position position="137"/>
    </location>
    <ligand>
        <name>Zn(2+)</name>
        <dbReference type="ChEBI" id="CHEBI:29105"/>
    </ligand>
</feature>
<dbReference type="InterPro" id="IPR002481">
    <property type="entry name" value="FUR"/>
</dbReference>
<dbReference type="CDD" id="cd07153">
    <property type="entry name" value="Fur_like"/>
    <property type="match status" value="1"/>
</dbReference>
<comment type="subcellular location">
    <subcellularLocation>
        <location evidence="1">Cytoplasm</location>
    </subcellularLocation>
</comment>
<feature type="binding site" evidence="9">
    <location>
        <position position="99"/>
    </location>
    <ligand>
        <name>Zn(2+)</name>
        <dbReference type="ChEBI" id="CHEBI:29105"/>
    </ligand>
</feature>